<sequence>MTKKFYEIEDQEKITIFQEVSNRTGMPVFAVEKDWWVTRTLEIIFEMEVGKHLVFKGGTSLSKAWKLIERFSEDIDLAIDRRFLGFEGKLSRSNRTRLRQAAGAFTTGQFFGELQAKFKEKGFDSVELKVVNAISSDKDPRIIEVYYPNLIETPGYVQPRVQIEIGCRSLLEPNSIKEFGSLVDETFPDQGFASPFIKIPTVHAERTFLEKLFLLHEEFNRPEEKSRVERLSRHMYDIFHLSKNETVILALEDKELYEYIVEHRHEYSKVSGVNYNSHNPQSLNPIPPPNLLEGWEKDYSKMEQEMIYEQKAPTFKDLIDNIENVKTKLSKVSWQFTLSFE</sequence>
<dbReference type="Proteomes" id="UP000286402">
    <property type="component" value="Unassembled WGS sequence"/>
</dbReference>
<name>A0A420FH84_9SPHI</name>
<accession>A0A420FH84</accession>
<proteinExistence type="predicted"/>
<reference evidence="1 2" key="1">
    <citation type="submission" date="2016-07" db="EMBL/GenBank/DDBJ databases">
        <title>Genome analysis of Sphingobacterium siyangense T12B17.</title>
        <authorList>
            <person name="Xu D."/>
            <person name="Su Y."/>
            <person name="Zheng S."/>
        </authorList>
    </citation>
    <scope>NUCLEOTIDE SEQUENCE [LARGE SCALE GENOMIC DNA]</scope>
    <source>
        <strain evidence="1 2">T12B17</strain>
    </source>
</reference>
<evidence type="ECO:0000313" key="2">
    <source>
        <dbReference type="Proteomes" id="UP000286402"/>
    </source>
</evidence>
<comment type="caution">
    <text evidence="1">The sequence shown here is derived from an EMBL/GenBank/DDBJ whole genome shotgun (WGS) entry which is preliminary data.</text>
</comment>
<dbReference type="RefSeq" id="WP_120335600.1">
    <property type="nucleotide sequence ID" value="NZ_MCAQ01000027.1"/>
</dbReference>
<evidence type="ECO:0000313" key="1">
    <source>
        <dbReference type="EMBL" id="RKF32289.1"/>
    </source>
</evidence>
<keyword evidence="2" id="KW-1185">Reference proteome</keyword>
<evidence type="ECO:0008006" key="3">
    <source>
        <dbReference type="Google" id="ProtNLM"/>
    </source>
</evidence>
<dbReference type="Pfam" id="PF08843">
    <property type="entry name" value="AbiEii"/>
    <property type="match status" value="1"/>
</dbReference>
<gene>
    <name evidence="1" type="ORF">BCY89_13910</name>
</gene>
<dbReference type="InterPro" id="IPR014942">
    <property type="entry name" value="AbiEii"/>
</dbReference>
<dbReference type="Gene3D" id="3.10.450.620">
    <property type="entry name" value="JHP933, nucleotidyltransferase-like core domain"/>
    <property type="match status" value="1"/>
</dbReference>
<dbReference type="EMBL" id="MCAQ01000027">
    <property type="protein sequence ID" value="RKF32289.1"/>
    <property type="molecule type" value="Genomic_DNA"/>
</dbReference>
<organism evidence="1 2">
    <name type="scientific">Sphingobacterium siyangense</name>
    <dbReference type="NCBI Taxonomy" id="459529"/>
    <lineage>
        <taxon>Bacteria</taxon>
        <taxon>Pseudomonadati</taxon>
        <taxon>Bacteroidota</taxon>
        <taxon>Sphingobacteriia</taxon>
        <taxon>Sphingobacteriales</taxon>
        <taxon>Sphingobacteriaceae</taxon>
        <taxon>Sphingobacterium</taxon>
    </lineage>
</organism>
<protein>
    <recommendedName>
        <fullName evidence="3">Nucleotidyltransferase AbiEii toxin of type IV toxin-antitoxin system</fullName>
    </recommendedName>
</protein>
<dbReference type="AlphaFoldDB" id="A0A420FH84"/>